<dbReference type="RefSeq" id="WP_101646578.1">
    <property type="nucleotide sequence ID" value="NZ_PGVE01000017.1"/>
</dbReference>
<organism evidence="9 10">
    <name type="scientific">Neobacillus cucumis</name>
    <dbReference type="NCBI Taxonomy" id="1740721"/>
    <lineage>
        <taxon>Bacteria</taxon>
        <taxon>Bacillati</taxon>
        <taxon>Bacillota</taxon>
        <taxon>Bacilli</taxon>
        <taxon>Bacillales</taxon>
        <taxon>Bacillaceae</taxon>
        <taxon>Neobacillus</taxon>
    </lineage>
</organism>
<dbReference type="EMBL" id="PGVE01000017">
    <property type="protein sequence ID" value="PLS08561.1"/>
    <property type="molecule type" value="Genomic_DNA"/>
</dbReference>
<dbReference type="InterPro" id="IPR004761">
    <property type="entry name" value="Spore_GerAB"/>
</dbReference>
<evidence type="ECO:0000313" key="10">
    <source>
        <dbReference type="Proteomes" id="UP000234950"/>
    </source>
</evidence>
<dbReference type="GO" id="GO:0016020">
    <property type="term" value="C:membrane"/>
    <property type="evidence" value="ECO:0007669"/>
    <property type="project" value="UniProtKB-SubCell"/>
</dbReference>
<comment type="similarity">
    <text evidence="2">Belongs to the amino acid-polyamine-organocation (APC) superfamily. Spore germination protein (SGP) (TC 2.A.3.9) family.</text>
</comment>
<feature type="transmembrane region" description="Helical" evidence="8">
    <location>
        <begin position="12"/>
        <end position="31"/>
    </location>
</feature>
<accession>A0A2N5HSR5</accession>
<evidence type="ECO:0000256" key="6">
    <source>
        <dbReference type="ARBA" id="ARBA00022989"/>
    </source>
</evidence>
<keyword evidence="3" id="KW-0813">Transport</keyword>
<keyword evidence="4" id="KW-0309">Germination</keyword>
<keyword evidence="5 8" id="KW-0812">Transmembrane</keyword>
<evidence type="ECO:0000256" key="4">
    <source>
        <dbReference type="ARBA" id="ARBA00022544"/>
    </source>
</evidence>
<proteinExistence type="inferred from homology"/>
<name>A0A2N5HSR5_9BACI</name>
<sequence>MKQKISELQLSLLVANLIFAGPIISLPQIILQQGDQNAWMVPIIIYPILLTLIFIIFGKNKNAEWTQNVLLIGGKSKWIEKGFILLFLLFVIFTFIRDLRGMIDFVATVLLPTTPNDVLMVLSILVVIYVAISGIEVIARMTSIFFFILFIIVSMLPLLLMNEWNFGNLQPLFGMESIPAILRAVYVTFSWMGEIFFFLIIISNSNPPRKARRAVIIGTGLGLFLFMVVLLSALAVLGTKIIRESTYPSLMLIQQINITDFLDRLDLVITVAWLPTIFTKVAFLLYAINHCLSYLYKHNTNKYLFPIAFIVGYLSILMFKNTMDLLRFSFYTWNIIGLILELMLVFIFLFVRRNVKMEMKNKQAES</sequence>
<feature type="transmembrane region" description="Helical" evidence="8">
    <location>
        <begin position="331"/>
        <end position="351"/>
    </location>
</feature>
<dbReference type="AlphaFoldDB" id="A0A2N5HSR5"/>
<comment type="subcellular location">
    <subcellularLocation>
        <location evidence="1">Membrane</location>
        <topology evidence="1">Multi-pass membrane protein</topology>
    </subcellularLocation>
</comment>
<evidence type="ECO:0000256" key="1">
    <source>
        <dbReference type="ARBA" id="ARBA00004141"/>
    </source>
</evidence>
<dbReference type="Pfam" id="PF03845">
    <property type="entry name" value="Spore_permease"/>
    <property type="match status" value="1"/>
</dbReference>
<dbReference type="PANTHER" id="PTHR34975:SF2">
    <property type="entry name" value="SPORE GERMINATION PROTEIN A2"/>
    <property type="match status" value="1"/>
</dbReference>
<keyword evidence="7 8" id="KW-0472">Membrane</keyword>
<keyword evidence="10" id="KW-1185">Reference proteome</keyword>
<feature type="transmembrane region" description="Helical" evidence="8">
    <location>
        <begin position="144"/>
        <end position="161"/>
    </location>
</feature>
<feature type="transmembrane region" description="Helical" evidence="8">
    <location>
        <begin position="214"/>
        <end position="242"/>
    </location>
</feature>
<protein>
    <submittedName>
        <fullName evidence="9">Uncharacterized protein</fullName>
    </submittedName>
</protein>
<dbReference type="PANTHER" id="PTHR34975">
    <property type="entry name" value="SPORE GERMINATION PROTEIN A2"/>
    <property type="match status" value="1"/>
</dbReference>
<evidence type="ECO:0000256" key="5">
    <source>
        <dbReference type="ARBA" id="ARBA00022692"/>
    </source>
</evidence>
<dbReference type="Proteomes" id="UP000234950">
    <property type="component" value="Unassembled WGS sequence"/>
</dbReference>
<reference evidence="9 10" key="1">
    <citation type="submission" date="2017-11" db="EMBL/GenBank/DDBJ databases">
        <title>Comparitive Functional Genomics of Dry Heat Resistant strains isolated from the Viking Spacecraft.</title>
        <authorList>
            <person name="Seuylemezian A."/>
            <person name="Cooper K."/>
            <person name="Vaishampayan P."/>
        </authorList>
    </citation>
    <scope>NUCLEOTIDE SEQUENCE [LARGE SCALE GENOMIC DNA]</scope>
    <source>
        <strain evidence="9 10">V32-6</strain>
    </source>
</reference>
<evidence type="ECO:0000256" key="7">
    <source>
        <dbReference type="ARBA" id="ARBA00023136"/>
    </source>
</evidence>
<comment type="caution">
    <text evidence="9">The sequence shown here is derived from an EMBL/GenBank/DDBJ whole genome shotgun (WGS) entry which is preliminary data.</text>
</comment>
<feature type="transmembrane region" description="Helical" evidence="8">
    <location>
        <begin position="37"/>
        <end position="57"/>
    </location>
</feature>
<feature type="transmembrane region" description="Helical" evidence="8">
    <location>
        <begin position="300"/>
        <end position="319"/>
    </location>
</feature>
<dbReference type="GO" id="GO:0009847">
    <property type="term" value="P:spore germination"/>
    <property type="evidence" value="ECO:0007669"/>
    <property type="project" value="InterPro"/>
</dbReference>
<gene>
    <name evidence="9" type="ORF">CVD27_03960</name>
</gene>
<evidence type="ECO:0000256" key="8">
    <source>
        <dbReference type="SAM" id="Phobius"/>
    </source>
</evidence>
<feature type="transmembrane region" description="Helical" evidence="8">
    <location>
        <begin position="118"/>
        <end position="137"/>
    </location>
</feature>
<evidence type="ECO:0000256" key="3">
    <source>
        <dbReference type="ARBA" id="ARBA00022448"/>
    </source>
</evidence>
<evidence type="ECO:0000256" key="2">
    <source>
        <dbReference type="ARBA" id="ARBA00007998"/>
    </source>
</evidence>
<evidence type="ECO:0000313" key="9">
    <source>
        <dbReference type="EMBL" id="PLS08561.1"/>
    </source>
</evidence>
<feature type="transmembrane region" description="Helical" evidence="8">
    <location>
        <begin position="267"/>
        <end position="288"/>
    </location>
</feature>
<dbReference type="OrthoDB" id="2829675at2"/>
<dbReference type="NCBIfam" id="TIGR00912">
    <property type="entry name" value="2A0309"/>
    <property type="match status" value="1"/>
</dbReference>
<feature type="transmembrane region" description="Helical" evidence="8">
    <location>
        <begin position="78"/>
        <end position="96"/>
    </location>
</feature>
<keyword evidence="6 8" id="KW-1133">Transmembrane helix</keyword>
<feature type="transmembrane region" description="Helical" evidence="8">
    <location>
        <begin position="181"/>
        <end position="202"/>
    </location>
</feature>